<dbReference type="AlphaFoldDB" id="A0A022RWR6"/>
<protein>
    <recommendedName>
        <fullName evidence="11">BTB domain-containing protein</fullName>
    </recommendedName>
</protein>
<dbReference type="OrthoDB" id="6359816at2759"/>
<dbReference type="GO" id="GO:0009751">
    <property type="term" value="P:response to salicylic acid"/>
    <property type="evidence" value="ECO:0007669"/>
    <property type="project" value="UniProtKB-ARBA"/>
</dbReference>
<keyword evidence="10" id="KW-1185">Reference proteome</keyword>
<sequence>MDRRNEESPSRMEKSLPHPPPMPPHFNTRFHHKGLIITGSKIRGHSFLPSIAVNSSWDRLFDEGYRADVTILTDDGGVIYAHSSILGVVSPIFKAMLNKIKTRGQSNRRSISIRGVPSEAVRVFIRFLYSSCYEEESMKEYALPLLVLSHAYVVPQLKRLCECWLEHKLMNTENAVDIFQLALLCDVPRLSLISHRFILSNFKSVSSSDGWKDMKQSHPVLEKELANSVRHEDFRKKEITRKMNERKVYMQLYEAMEALVHICRDGCRTIGPHDKVPPKDDNTPCPYSACKGLEALVRHFAECKMRRPGGCVHCKRMWQILELHSRLCANSDDCRVPLCRKFRQRRRKQSKKEEMTWRILVKKIVRSKSISGGPYFSLESTT</sequence>
<evidence type="ECO:0000256" key="4">
    <source>
        <dbReference type="ARBA" id="ARBA00022786"/>
    </source>
</evidence>
<keyword evidence="3" id="KW-0863">Zinc-finger</keyword>
<dbReference type="InterPro" id="IPR000210">
    <property type="entry name" value="BTB/POZ_dom"/>
</dbReference>
<keyword evidence="4" id="KW-0833">Ubl conjugation pathway</keyword>
<dbReference type="PhylomeDB" id="A0A022RWR6"/>
<dbReference type="SUPFAM" id="SSF54695">
    <property type="entry name" value="POZ domain"/>
    <property type="match status" value="1"/>
</dbReference>
<dbReference type="eggNOG" id="KOG1778">
    <property type="taxonomic scope" value="Eukaryota"/>
</dbReference>
<dbReference type="GO" id="GO:0008270">
    <property type="term" value="F:zinc ion binding"/>
    <property type="evidence" value="ECO:0007669"/>
    <property type="project" value="UniProtKB-KW"/>
</dbReference>
<dbReference type="Gene3D" id="3.30.710.10">
    <property type="entry name" value="Potassium Channel Kv1.1, Chain A"/>
    <property type="match status" value="1"/>
</dbReference>
<dbReference type="FunFam" id="1.25.40.420:FF:000012">
    <property type="entry name" value="BTB/POZ and TAZ domain-containing protein 2"/>
    <property type="match status" value="1"/>
</dbReference>
<dbReference type="PANTHER" id="PTHR46287">
    <property type="entry name" value="BTB/POZ AND TAZ DOMAIN-CONTAINING PROTEIN 3-RELATED"/>
    <property type="match status" value="1"/>
</dbReference>
<dbReference type="Pfam" id="PF00651">
    <property type="entry name" value="BTB"/>
    <property type="match status" value="1"/>
</dbReference>
<proteinExistence type="predicted"/>
<dbReference type="FunFam" id="1.20.1020.10:FF:000004">
    <property type="entry name" value="BTB/POZ and TAZ domain-containing protein 2"/>
    <property type="match status" value="1"/>
</dbReference>
<dbReference type="PROSITE" id="PS50134">
    <property type="entry name" value="ZF_TAZ"/>
    <property type="match status" value="1"/>
</dbReference>
<dbReference type="PANTHER" id="PTHR46287:SF11">
    <property type="entry name" value="BTB_POZ AND TAZ DOMAIN-CONTAINING PROTEIN 4"/>
    <property type="match status" value="1"/>
</dbReference>
<dbReference type="SUPFAM" id="SSF57933">
    <property type="entry name" value="TAZ domain"/>
    <property type="match status" value="1"/>
</dbReference>
<dbReference type="SMART" id="SM00225">
    <property type="entry name" value="BTB"/>
    <property type="match status" value="1"/>
</dbReference>
<evidence type="ECO:0000256" key="1">
    <source>
        <dbReference type="ARBA" id="ARBA00004906"/>
    </source>
</evidence>
<evidence type="ECO:0000256" key="3">
    <source>
        <dbReference type="ARBA" id="ARBA00022771"/>
    </source>
</evidence>
<evidence type="ECO:0000313" key="10">
    <source>
        <dbReference type="Proteomes" id="UP000030748"/>
    </source>
</evidence>
<dbReference type="PROSITE" id="PS50097">
    <property type="entry name" value="BTB"/>
    <property type="match status" value="1"/>
</dbReference>
<feature type="domain" description="BTB" evidence="7">
    <location>
        <begin position="67"/>
        <end position="137"/>
    </location>
</feature>
<evidence type="ECO:0000259" key="7">
    <source>
        <dbReference type="PROSITE" id="PS50097"/>
    </source>
</evidence>
<feature type="domain" description="TAZ-type" evidence="8">
    <location>
        <begin position="242"/>
        <end position="342"/>
    </location>
</feature>
<keyword evidence="2" id="KW-0479">Metal-binding</keyword>
<dbReference type="InterPro" id="IPR011333">
    <property type="entry name" value="SKP1/BTB/POZ_sf"/>
</dbReference>
<evidence type="ECO:0008006" key="11">
    <source>
        <dbReference type="Google" id="ProtNLM"/>
    </source>
</evidence>
<organism evidence="9 10">
    <name type="scientific">Erythranthe guttata</name>
    <name type="common">Yellow monkey flower</name>
    <name type="synonym">Mimulus guttatus</name>
    <dbReference type="NCBI Taxonomy" id="4155"/>
    <lineage>
        <taxon>Eukaryota</taxon>
        <taxon>Viridiplantae</taxon>
        <taxon>Streptophyta</taxon>
        <taxon>Embryophyta</taxon>
        <taxon>Tracheophyta</taxon>
        <taxon>Spermatophyta</taxon>
        <taxon>Magnoliopsida</taxon>
        <taxon>eudicotyledons</taxon>
        <taxon>Gunneridae</taxon>
        <taxon>Pentapetalae</taxon>
        <taxon>asterids</taxon>
        <taxon>lamiids</taxon>
        <taxon>Lamiales</taxon>
        <taxon>Phrymaceae</taxon>
        <taxon>Erythranthe</taxon>
    </lineage>
</organism>
<dbReference type="Gene3D" id="1.20.1020.10">
    <property type="entry name" value="TAZ domain"/>
    <property type="match status" value="1"/>
</dbReference>
<dbReference type="EMBL" id="KI630214">
    <property type="protein sequence ID" value="EYU44484.1"/>
    <property type="molecule type" value="Genomic_DNA"/>
</dbReference>
<dbReference type="GO" id="GO:0042542">
    <property type="term" value="P:response to hydrogen peroxide"/>
    <property type="evidence" value="ECO:0007669"/>
    <property type="project" value="UniProtKB-ARBA"/>
</dbReference>
<evidence type="ECO:0000259" key="8">
    <source>
        <dbReference type="PROSITE" id="PS50134"/>
    </source>
</evidence>
<reference evidence="9 10" key="1">
    <citation type="journal article" date="2013" name="Proc. Natl. Acad. Sci. U.S.A.">
        <title>Fine-scale variation in meiotic recombination in Mimulus inferred from population shotgun sequencing.</title>
        <authorList>
            <person name="Hellsten U."/>
            <person name="Wright K.M."/>
            <person name="Jenkins J."/>
            <person name="Shu S."/>
            <person name="Yuan Y."/>
            <person name="Wessler S.R."/>
            <person name="Schmutz J."/>
            <person name="Willis J.H."/>
            <person name="Rokhsar D.S."/>
        </authorList>
    </citation>
    <scope>NUCLEOTIDE SEQUENCE [LARGE SCALE GENOMIC DNA]</scope>
    <source>
        <strain evidence="10">cv. DUN x IM62</strain>
    </source>
</reference>
<feature type="compositionally biased region" description="Basic and acidic residues" evidence="6">
    <location>
        <begin position="1"/>
        <end position="16"/>
    </location>
</feature>
<keyword evidence="5" id="KW-0862">Zinc</keyword>
<dbReference type="Proteomes" id="UP000030748">
    <property type="component" value="Unassembled WGS sequence"/>
</dbReference>
<evidence type="ECO:0000313" key="9">
    <source>
        <dbReference type="EMBL" id="EYU44484.1"/>
    </source>
</evidence>
<dbReference type="CDD" id="cd14733">
    <property type="entry name" value="BACK"/>
    <property type="match status" value="1"/>
</dbReference>
<dbReference type="SMART" id="SM00551">
    <property type="entry name" value="ZnF_TAZ"/>
    <property type="match status" value="1"/>
</dbReference>
<dbReference type="InterPro" id="IPR035898">
    <property type="entry name" value="TAZ_dom_sf"/>
</dbReference>
<dbReference type="GO" id="GO:0005516">
    <property type="term" value="F:calmodulin binding"/>
    <property type="evidence" value="ECO:0007669"/>
    <property type="project" value="UniProtKB-ARBA"/>
</dbReference>
<dbReference type="GO" id="GO:0006355">
    <property type="term" value="P:regulation of DNA-templated transcription"/>
    <property type="evidence" value="ECO:0007669"/>
    <property type="project" value="UniProtKB-ARBA"/>
</dbReference>
<accession>A0A022RWR6</accession>
<evidence type="ECO:0000256" key="6">
    <source>
        <dbReference type="SAM" id="MobiDB-lite"/>
    </source>
</evidence>
<gene>
    <name evidence="9" type="ORF">MIMGU_mgv1a008185mg</name>
</gene>
<dbReference type="KEGG" id="egt:105973433"/>
<dbReference type="GO" id="GO:0009725">
    <property type="term" value="P:response to hormone"/>
    <property type="evidence" value="ECO:0007669"/>
    <property type="project" value="UniProtKB-ARBA"/>
</dbReference>
<dbReference type="Pfam" id="PF02135">
    <property type="entry name" value="zf-TAZ"/>
    <property type="match status" value="1"/>
</dbReference>
<dbReference type="STRING" id="4155.A0A022RWR6"/>
<dbReference type="InterPro" id="IPR044513">
    <property type="entry name" value="BT1/2/3/4/5"/>
</dbReference>
<dbReference type="Gene3D" id="1.25.40.420">
    <property type="match status" value="1"/>
</dbReference>
<dbReference type="InterPro" id="IPR000197">
    <property type="entry name" value="Znf_TAZ"/>
</dbReference>
<name>A0A022RWR6_ERYGU</name>
<feature type="region of interest" description="Disordered" evidence="6">
    <location>
        <begin position="1"/>
        <end position="29"/>
    </location>
</feature>
<evidence type="ECO:0000256" key="5">
    <source>
        <dbReference type="ARBA" id="ARBA00022833"/>
    </source>
</evidence>
<evidence type="ECO:0000256" key="2">
    <source>
        <dbReference type="ARBA" id="ARBA00022723"/>
    </source>
</evidence>
<comment type="pathway">
    <text evidence="1">Protein modification; protein ubiquitination.</text>
</comment>
<dbReference type="OMA" id="LICHRFI"/>